<comment type="caution">
    <text evidence="1">The sequence shown here is derived from an EMBL/GenBank/DDBJ whole genome shotgun (WGS) entry which is preliminary data.</text>
</comment>
<accession>A0A8H8XBQ4</accession>
<protein>
    <submittedName>
        <fullName evidence="1">Uncharacterized protein</fullName>
    </submittedName>
</protein>
<reference evidence="1 2" key="1">
    <citation type="submission" date="2020-05" db="EMBL/GenBank/DDBJ databases">
        <authorList>
            <person name="Petersen J."/>
            <person name="Sayavedra L."/>
        </authorList>
    </citation>
    <scope>NUCLEOTIDE SEQUENCE [LARGE SCALE GENOMIC DNA]</scope>
    <source>
        <strain evidence="1">B thermophilus SOXS</strain>
    </source>
</reference>
<dbReference type="AlphaFoldDB" id="A0A8H8XBQ4"/>
<keyword evidence="2" id="KW-1185">Reference proteome</keyword>
<sequence length="37" mass="4329">MIIYTKASIYIYTIFKNKPNNIALIITQILVVKIPNY</sequence>
<evidence type="ECO:0000313" key="1">
    <source>
        <dbReference type="EMBL" id="CAB5499641.1"/>
    </source>
</evidence>
<dbReference type="EMBL" id="CAESAQ020000053">
    <property type="protein sequence ID" value="CAB5499641.1"/>
    <property type="molecule type" value="Genomic_DNA"/>
</dbReference>
<organism evidence="1 2">
    <name type="scientific">Bathymodiolus thermophilus thioautotrophic gill symbiont</name>
    <dbReference type="NCBI Taxonomy" id="2360"/>
    <lineage>
        <taxon>Bacteria</taxon>
        <taxon>Pseudomonadati</taxon>
        <taxon>Pseudomonadota</taxon>
        <taxon>Gammaproteobacteria</taxon>
        <taxon>sulfur-oxidizing symbionts</taxon>
    </lineage>
</organism>
<dbReference type="Proteomes" id="UP000643672">
    <property type="component" value="Unassembled WGS sequence"/>
</dbReference>
<gene>
    <name evidence="1" type="ORF">THERMOS_1055</name>
</gene>
<name>A0A8H8XBQ4_9GAMM</name>
<proteinExistence type="predicted"/>
<evidence type="ECO:0000313" key="2">
    <source>
        <dbReference type="Proteomes" id="UP000643672"/>
    </source>
</evidence>